<feature type="domain" description="Calcineurin-like phosphoesterase" evidence="1">
    <location>
        <begin position="182"/>
        <end position="381"/>
    </location>
</feature>
<dbReference type="InterPro" id="IPR027417">
    <property type="entry name" value="P-loop_NTPase"/>
</dbReference>
<keyword evidence="3" id="KW-0808">Transferase</keyword>
<keyword evidence="3" id="KW-0418">Kinase</keyword>
<dbReference type="Pfam" id="PF16542">
    <property type="entry name" value="PNKP_ligase"/>
    <property type="match status" value="1"/>
</dbReference>
<dbReference type="Proteomes" id="UP000237662">
    <property type="component" value="Unassembled WGS sequence"/>
</dbReference>
<feature type="domain" description="Polynucleotide kinase-phosphatase ligase" evidence="2">
    <location>
        <begin position="473"/>
        <end position="850"/>
    </location>
</feature>
<dbReference type="Pfam" id="PF00149">
    <property type="entry name" value="Metallophos"/>
    <property type="match status" value="1"/>
</dbReference>
<proteinExistence type="predicted"/>
<dbReference type="PRINTS" id="PR00114">
    <property type="entry name" value="STPHPHTASE"/>
</dbReference>
<dbReference type="NCBIfam" id="TIGR04075">
    <property type="entry name" value="bacter_Pnkp"/>
    <property type="match status" value="1"/>
</dbReference>
<keyword evidence="4" id="KW-1185">Reference proteome</keyword>
<dbReference type="OrthoDB" id="9808081at2"/>
<dbReference type="InterPro" id="IPR004843">
    <property type="entry name" value="Calcineurin-like_PHP"/>
</dbReference>
<dbReference type="GO" id="GO:0005737">
    <property type="term" value="C:cytoplasm"/>
    <property type="evidence" value="ECO:0007669"/>
    <property type="project" value="TreeGrafter"/>
</dbReference>
<dbReference type="InterPro" id="IPR006186">
    <property type="entry name" value="Ser/Thr-sp_prot-phosphatase"/>
</dbReference>
<accession>A0A2S6I1G8</accession>
<dbReference type="SUPFAM" id="SSF52540">
    <property type="entry name" value="P-loop containing nucleoside triphosphate hydrolases"/>
    <property type="match status" value="1"/>
</dbReference>
<dbReference type="GO" id="GO:0016791">
    <property type="term" value="F:phosphatase activity"/>
    <property type="evidence" value="ECO:0007669"/>
    <property type="project" value="TreeGrafter"/>
</dbReference>
<dbReference type="InterPro" id="IPR050126">
    <property type="entry name" value="Ap4A_hydrolase"/>
</dbReference>
<dbReference type="InterPro" id="IPR041780">
    <property type="entry name" value="MPP_PrpE-like"/>
</dbReference>
<evidence type="ECO:0000259" key="1">
    <source>
        <dbReference type="Pfam" id="PF00149"/>
    </source>
</evidence>
<dbReference type="CDD" id="cd07423">
    <property type="entry name" value="MPP_Prp_like"/>
    <property type="match status" value="1"/>
</dbReference>
<evidence type="ECO:0000313" key="4">
    <source>
        <dbReference type="Proteomes" id="UP000237662"/>
    </source>
</evidence>
<dbReference type="Gene3D" id="3.60.21.10">
    <property type="match status" value="1"/>
</dbReference>
<organism evidence="3 4">
    <name type="scientific">Neolewinella xylanilytica</name>
    <dbReference type="NCBI Taxonomy" id="1514080"/>
    <lineage>
        <taxon>Bacteria</taxon>
        <taxon>Pseudomonadati</taxon>
        <taxon>Bacteroidota</taxon>
        <taxon>Saprospiria</taxon>
        <taxon>Saprospirales</taxon>
        <taxon>Lewinellaceae</taxon>
        <taxon>Neolewinella</taxon>
    </lineage>
</organism>
<dbReference type="EMBL" id="PTJC01000006">
    <property type="protein sequence ID" value="PPK85026.1"/>
    <property type="molecule type" value="Genomic_DNA"/>
</dbReference>
<name>A0A2S6I1G8_9BACT</name>
<dbReference type="Gene3D" id="3.40.50.300">
    <property type="entry name" value="P-loop containing nucleotide triphosphate hydrolases"/>
    <property type="match status" value="1"/>
</dbReference>
<reference evidence="3 4" key="1">
    <citation type="submission" date="2018-02" db="EMBL/GenBank/DDBJ databases">
        <title>Genomic Encyclopedia of Archaeal and Bacterial Type Strains, Phase II (KMG-II): from individual species to whole genera.</title>
        <authorList>
            <person name="Goeker M."/>
        </authorList>
    </citation>
    <scope>NUCLEOTIDE SEQUENCE [LARGE SCALE GENOMIC DNA]</scope>
    <source>
        <strain evidence="3 4">DSM 29526</strain>
    </source>
</reference>
<evidence type="ECO:0000259" key="2">
    <source>
        <dbReference type="Pfam" id="PF16542"/>
    </source>
</evidence>
<evidence type="ECO:0000313" key="3">
    <source>
        <dbReference type="EMBL" id="PPK85026.1"/>
    </source>
</evidence>
<dbReference type="Gene3D" id="3.30.470.30">
    <property type="entry name" value="DNA ligase/mRNA capping enzyme"/>
    <property type="match status" value="2"/>
</dbReference>
<dbReference type="InterPro" id="IPR024028">
    <property type="entry name" value="PNKP_bac"/>
</dbReference>
<dbReference type="SUPFAM" id="SSF56300">
    <property type="entry name" value="Metallo-dependent phosphatases"/>
    <property type="match status" value="1"/>
</dbReference>
<gene>
    <name evidence="3" type="ORF">CLV84_1915</name>
</gene>
<sequence length="856" mass="96027">MEISVPERSLILLVGPSGSGKSTFARTHFGKYEVVSSDTCRGIVSNDENAQSATPDAFDLLNFIVRKRLKQGLLTVVDATNVQPESRKAFVKIAKEYHVLPAAIVLNLPEEVCTERNRQRPDRNFGRHVLRHQTIQLKRSLRGLKREGFRKVYVFDTPEEIAAVSGIRRDKLYNDKKTVHGPFDIIGDIHGCYDETVELLEKLGYELRPAPERKEYFGWEVTHPQRRQAIFLGDLVDRGPNSPEVLRLVMSMVKDGVAWCVPGNHDLKLQRKLSGKKVTVNHGLAETLEQLEGESSRFRDDVRDFLYGLISHYVFDDGQLVVAHAGLREEMQGRGSGAVRAFCTYGETTGEIDEFGLPVRHNWAAEYRGKAKVVYGHTPVPDAEWLNRTIDIDTGCVFGGKLTALRYPEDELVSVPAKKVYCEPVRPLKAPETVLSAQQEYDDLLDIGDVTGKRIVQTRLRNNLTIREENSIAALEVMSRFAVNPKWLIYLPPTMSPCETSDLPNYLEHPNEAIAYYRNRGVEKIVCEEKHMGSRAVVVVCRDEAVAAKRFGVTNEGLGVVYTRTGRNFFTDAALEKQFLASVVQALTKSGFWGKLDTDWVCLDTELMPWSAKAQSLIREQYAAVGAAAGNALPAVTEALRATQARGVEDVGAVLDKFAYKEAAINRYTAAYRNYCWEINSVDDYKLAPFHVLATEGAVHVDKSHEWHMETIRGMAAGDAKLFQTTPCRIIETADAEQVKAATDWWLELTAAGGEGMVVKPYDYVAYGKGGLLQPAVKCRGREYLRIIYGPEYDLPEHLSRLKKRGLGKKRSLALREFALGVEALERCIRREPLRRIHESVFGVLALESEAVDPRL</sequence>
<dbReference type="GO" id="GO:0016301">
    <property type="term" value="F:kinase activity"/>
    <property type="evidence" value="ECO:0007669"/>
    <property type="project" value="UniProtKB-KW"/>
</dbReference>
<dbReference type="AlphaFoldDB" id="A0A2S6I1G8"/>
<dbReference type="PANTHER" id="PTHR42850">
    <property type="entry name" value="METALLOPHOSPHOESTERASE"/>
    <property type="match status" value="1"/>
</dbReference>
<dbReference type="Pfam" id="PF13671">
    <property type="entry name" value="AAA_33"/>
    <property type="match status" value="1"/>
</dbReference>
<comment type="caution">
    <text evidence="3">The sequence shown here is derived from an EMBL/GenBank/DDBJ whole genome shotgun (WGS) entry which is preliminary data.</text>
</comment>
<dbReference type="InterPro" id="IPR029052">
    <property type="entry name" value="Metallo-depent_PP-like"/>
</dbReference>
<protein>
    <submittedName>
        <fullName evidence="3">Polynucleotide kinase-phosphatase</fullName>
    </submittedName>
</protein>
<dbReference type="PANTHER" id="PTHR42850:SF7">
    <property type="entry name" value="BIS(5'-NUCLEOSYL)-TETRAPHOSPHATASE PRPE [ASYMMETRICAL]"/>
    <property type="match status" value="1"/>
</dbReference>
<dbReference type="SUPFAM" id="SSF56091">
    <property type="entry name" value="DNA ligase/mRNA capping enzyme, catalytic domain"/>
    <property type="match status" value="1"/>
</dbReference>
<dbReference type="InterPro" id="IPR032380">
    <property type="entry name" value="PNKP_ligase_dom"/>
</dbReference>
<dbReference type="RefSeq" id="WP_104419551.1">
    <property type="nucleotide sequence ID" value="NZ_PTJC01000006.1"/>
</dbReference>